<evidence type="ECO:0000256" key="5">
    <source>
        <dbReference type="HAMAP-Rule" id="MF_02033"/>
    </source>
</evidence>
<comment type="function">
    <text evidence="5 6">Cell division protein that is involved in the assembly of the Z ring. May serve as a membrane anchor for the Z ring.</text>
</comment>
<evidence type="ECO:0000313" key="8">
    <source>
        <dbReference type="EMBL" id="GLC26490.1"/>
    </source>
</evidence>
<dbReference type="PANTHER" id="PTHR32432:SF4">
    <property type="entry name" value="CELL DIVISION PROTEIN FTSA"/>
    <property type="match status" value="1"/>
</dbReference>
<reference evidence="8" key="1">
    <citation type="submission" date="2022-08" db="EMBL/GenBank/DDBJ databases">
        <title>Draft genome sequencing of Roseisolibacter agri AW1220.</title>
        <authorList>
            <person name="Tobiishi Y."/>
            <person name="Tonouchi A."/>
        </authorList>
    </citation>
    <scope>NUCLEOTIDE SEQUENCE</scope>
    <source>
        <strain evidence="8">AW1220</strain>
    </source>
</reference>
<comment type="caution">
    <text evidence="8">The sequence shown here is derived from an EMBL/GenBank/DDBJ whole genome shotgun (WGS) entry which is preliminary data.</text>
</comment>
<comment type="similarity">
    <text evidence="5 6">Belongs to the FtsA/MreB family.</text>
</comment>
<evidence type="ECO:0000256" key="3">
    <source>
        <dbReference type="ARBA" id="ARBA00023136"/>
    </source>
</evidence>
<dbReference type="GO" id="GO:0032153">
    <property type="term" value="C:cell division site"/>
    <property type="evidence" value="ECO:0007669"/>
    <property type="project" value="UniProtKB-UniRule"/>
</dbReference>
<protein>
    <recommendedName>
        <fullName evidence="5 6">Cell division protein FtsA</fullName>
    </recommendedName>
</protein>
<evidence type="ECO:0000256" key="4">
    <source>
        <dbReference type="ARBA" id="ARBA00023306"/>
    </source>
</evidence>
<dbReference type="InterPro" id="IPR020823">
    <property type="entry name" value="Cell_div_FtsA"/>
</dbReference>
<gene>
    <name evidence="5 8" type="primary">ftsA</name>
    <name evidence="8" type="ORF">rosag_30030</name>
</gene>
<sequence>MKHERLVAGLDIGSARTTAIIAEVVGELPKRPGIRVLGVGQAPTTGMRKGIVANIEETARSITRALEDAQRMAGASVDSAFVGIAGEHVQAMTSKGIVAVAGDEISRADVERVNAVARAHAIPQDRELLHAIPQEYTVDRTGGIQDPVGMTGTRLETEMYLVTIGAQPATNLRKSVERAGLKVRELVLEPLASSLTVLSEDEKDMGVVLVELGAAATDVALFHEGKIRHLATVPFGGAHVTNDLVHGVGVTQSDAESLKEHYGVALESLVDPTEVIELPPSAAHGERQIPRELLAHIIHQRLDEIFDLVQRGVEGAGYGGRISGGFVLTGGGAEMPGVTELATDVFGANVRLGMPRDFVGGLRETVESPRAVTAVGLALYGASRLALRGASGATGAVSGKRIAIPAPGVDKWAQRLKLWLQDFF</sequence>
<dbReference type="InterPro" id="IPR043129">
    <property type="entry name" value="ATPase_NBD"/>
</dbReference>
<dbReference type="Proteomes" id="UP001161325">
    <property type="component" value="Unassembled WGS sequence"/>
</dbReference>
<dbReference type="NCBIfam" id="TIGR01174">
    <property type="entry name" value="ftsA"/>
    <property type="match status" value="1"/>
</dbReference>
<dbReference type="GO" id="GO:0043093">
    <property type="term" value="P:FtsZ-dependent cytokinesis"/>
    <property type="evidence" value="ECO:0007669"/>
    <property type="project" value="UniProtKB-UniRule"/>
</dbReference>
<evidence type="ECO:0000259" key="7">
    <source>
        <dbReference type="SMART" id="SM00842"/>
    </source>
</evidence>
<dbReference type="Gene3D" id="3.30.1490.110">
    <property type="match status" value="1"/>
</dbReference>
<dbReference type="Gene3D" id="3.30.420.40">
    <property type="match status" value="1"/>
</dbReference>
<comment type="subunit">
    <text evidence="5">Self-interacts. Interacts with FtsZ.</text>
</comment>
<dbReference type="Pfam" id="PF14450">
    <property type="entry name" value="FtsA"/>
    <property type="match status" value="1"/>
</dbReference>
<comment type="subcellular location">
    <subcellularLocation>
        <location evidence="5">Cell membrane</location>
        <topology evidence="5">Peripheral membrane protein</topology>
        <orientation evidence="5">Cytoplasmic side</orientation>
    </subcellularLocation>
    <text evidence="5">Localizes to the Z ring in an FtsZ-dependent manner. Targeted to the membrane through a conserved C-terminal amphipathic helix.</text>
</comment>
<dbReference type="InterPro" id="IPR050696">
    <property type="entry name" value="FtsA/MreB"/>
</dbReference>
<dbReference type="SMART" id="SM00842">
    <property type="entry name" value="FtsA"/>
    <property type="match status" value="1"/>
</dbReference>
<keyword evidence="2 5" id="KW-0132">Cell division</keyword>
<keyword evidence="1 5" id="KW-1003">Cell membrane</keyword>
<name>A0AA37QHD9_9BACT</name>
<dbReference type="InterPro" id="IPR003494">
    <property type="entry name" value="SHS2_FtsA"/>
</dbReference>
<evidence type="ECO:0000313" key="9">
    <source>
        <dbReference type="Proteomes" id="UP001161325"/>
    </source>
</evidence>
<dbReference type="PIRSF" id="PIRSF003101">
    <property type="entry name" value="FtsA"/>
    <property type="match status" value="1"/>
</dbReference>
<dbReference type="GO" id="GO:0009898">
    <property type="term" value="C:cytoplasmic side of plasma membrane"/>
    <property type="evidence" value="ECO:0007669"/>
    <property type="project" value="UniProtKB-UniRule"/>
</dbReference>
<evidence type="ECO:0000256" key="1">
    <source>
        <dbReference type="ARBA" id="ARBA00022475"/>
    </source>
</evidence>
<keyword evidence="9" id="KW-1185">Reference proteome</keyword>
<keyword evidence="3 5" id="KW-0472">Membrane</keyword>
<dbReference type="HAMAP" id="MF_02033">
    <property type="entry name" value="FtsA"/>
    <property type="match status" value="1"/>
</dbReference>
<accession>A0AA37QHD9</accession>
<organism evidence="8 9">
    <name type="scientific">Roseisolibacter agri</name>
    <dbReference type="NCBI Taxonomy" id="2014610"/>
    <lineage>
        <taxon>Bacteria</taxon>
        <taxon>Pseudomonadati</taxon>
        <taxon>Gemmatimonadota</taxon>
        <taxon>Gemmatimonadia</taxon>
        <taxon>Gemmatimonadales</taxon>
        <taxon>Gemmatimonadaceae</taxon>
        <taxon>Roseisolibacter</taxon>
    </lineage>
</organism>
<dbReference type="AlphaFoldDB" id="A0AA37QHD9"/>
<evidence type="ECO:0000256" key="6">
    <source>
        <dbReference type="PIRNR" id="PIRNR003101"/>
    </source>
</evidence>
<dbReference type="SUPFAM" id="SSF53067">
    <property type="entry name" value="Actin-like ATPase domain"/>
    <property type="match status" value="2"/>
</dbReference>
<dbReference type="CDD" id="cd24048">
    <property type="entry name" value="ASKHA_NBD_FtsA"/>
    <property type="match status" value="1"/>
</dbReference>
<dbReference type="Pfam" id="PF02491">
    <property type="entry name" value="SHS2_FTSA"/>
    <property type="match status" value="1"/>
</dbReference>
<proteinExistence type="inferred from homology"/>
<evidence type="ECO:0000256" key="2">
    <source>
        <dbReference type="ARBA" id="ARBA00022618"/>
    </source>
</evidence>
<dbReference type="EMBL" id="BRXS01000004">
    <property type="protein sequence ID" value="GLC26490.1"/>
    <property type="molecule type" value="Genomic_DNA"/>
</dbReference>
<dbReference type="PANTHER" id="PTHR32432">
    <property type="entry name" value="CELL DIVISION PROTEIN FTSA-RELATED"/>
    <property type="match status" value="1"/>
</dbReference>
<keyword evidence="4 5" id="KW-0131">Cell cycle</keyword>
<dbReference type="RefSeq" id="WP_284350940.1">
    <property type="nucleotide sequence ID" value="NZ_BRXS01000004.1"/>
</dbReference>
<feature type="domain" description="SHS2" evidence="7">
    <location>
        <begin position="7"/>
        <end position="197"/>
    </location>
</feature>